<keyword evidence="1" id="KW-0812">Transmembrane</keyword>
<organism evidence="2 3">
    <name type="scientific">Sphingomonas koreensis</name>
    <dbReference type="NCBI Taxonomy" id="93064"/>
    <lineage>
        <taxon>Bacteria</taxon>
        <taxon>Pseudomonadati</taxon>
        <taxon>Pseudomonadota</taxon>
        <taxon>Alphaproteobacteria</taxon>
        <taxon>Sphingomonadales</taxon>
        <taxon>Sphingomonadaceae</taxon>
        <taxon>Sphingomonas</taxon>
    </lineage>
</organism>
<dbReference type="EMBL" id="QQYZ01000011">
    <property type="protein sequence ID" value="RSY83111.1"/>
    <property type="molecule type" value="Genomic_DNA"/>
</dbReference>
<evidence type="ECO:0000256" key="1">
    <source>
        <dbReference type="SAM" id="Phobius"/>
    </source>
</evidence>
<keyword evidence="1" id="KW-0472">Membrane</keyword>
<feature type="transmembrane region" description="Helical" evidence="1">
    <location>
        <begin position="37"/>
        <end position="62"/>
    </location>
</feature>
<name>A0A430G2B6_9SPHN</name>
<reference evidence="2 3" key="1">
    <citation type="submission" date="2018-07" db="EMBL/GenBank/DDBJ databases">
        <title>Genomic and Epidemiologic Investigation of an Indolent Hospital Outbreak.</title>
        <authorList>
            <person name="Johnson R.C."/>
            <person name="Deming C."/>
            <person name="Conlan S."/>
            <person name="Zellmer C.J."/>
            <person name="Michelin A.V."/>
            <person name="Lee-Lin S."/>
            <person name="Thomas P.J."/>
            <person name="Park M."/>
            <person name="Weingarten R.A."/>
            <person name="Less J."/>
            <person name="Dekker J.P."/>
            <person name="Frank K.M."/>
            <person name="Musser K.A."/>
            <person name="Mcquiston J.R."/>
            <person name="Henderson D.K."/>
            <person name="Lau A.F."/>
            <person name="Palmore T.N."/>
            <person name="Segre J.A."/>
        </authorList>
    </citation>
    <scope>NUCLEOTIDE SEQUENCE [LARGE SCALE GENOMIC DNA]</scope>
    <source>
        <strain evidence="2 3">SK-CDC1_0717</strain>
    </source>
</reference>
<gene>
    <name evidence="2" type="ORF">DAH66_12645</name>
</gene>
<proteinExistence type="predicted"/>
<keyword evidence="1" id="KW-1133">Transmembrane helix</keyword>
<comment type="caution">
    <text evidence="2">The sequence shown here is derived from an EMBL/GenBank/DDBJ whole genome shotgun (WGS) entry which is preliminary data.</text>
</comment>
<dbReference type="RefSeq" id="WP_164523308.1">
    <property type="nucleotide sequence ID" value="NZ_QQYZ01000011.1"/>
</dbReference>
<sequence length="64" mass="6565">MSTAVQLIGAIAGTLLLAVGAYMHGVIAYVDLRERRWAAAFVSMFALLALGGGALALGSTLLET</sequence>
<evidence type="ECO:0000313" key="3">
    <source>
        <dbReference type="Proteomes" id="UP000287746"/>
    </source>
</evidence>
<feature type="transmembrane region" description="Helical" evidence="1">
    <location>
        <begin position="6"/>
        <end position="30"/>
    </location>
</feature>
<dbReference type="Proteomes" id="UP000287746">
    <property type="component" value="Unassembled WGS sequence"/>
</dbReference>
<accession>A0A430G2B6</accession>
<protein>
    <submittedName>
        <fullName evidence="2">Uncharacterized protein</fullName>
    </submittedName>
</protein>
<dbReference type="AlphaFoldDB" id="A0A430G2B6"/>
<evidence type="ECO:0000313" key="2">
    <source>
        <dbReference type="EMBL" id="RSY83111.1"/>
    </source>
</evidence>